<organism evidence="2 3">
    <name type="scientific">[Clostridium] ultunense Esp</name>
    <dbReference type="NCBI Taxonomy" id="1288971"/>
    <lineage>
        <taxon>Bacteria</taxon>
        <taxon>Bacillati</taxon>
        <taxon>Bacillota</taxon>
        <taxon>Tissierellia</taxon>
        <taxon>Tissierellales</taxon>
        <taxon>Tepidimicrobiaceae</taxon>
        <taxon>Schnuerera</taxon>
    </lineage>
</organism>
<proteinExistence type="predicted"/>
<dbReference type="AlphaFoldDB" id="M1YPZ1"/>
<dbReference type="HOGENOM" id="CLU_083579_0_1_9"/>
<dbReference type="EMBL" id="LT669839">
    <property type="protein sequence ID" value="SHD77937.1"/>
    <property type="molecule type" value="Genomic_DNA"/>
</dbReference>
<dbReference type="Pfam" id="PF10105">
    <property type="entry name" value="DUF2344"/>
    <property type="match status" value="1"/>
</dbReference>
<dbReference type="Proteomes" id="UP000245423">
    <property type="component" value="Chromosome 1"/>
</dbReference>
<dbReference type="OrthoDB" id="9780488at2"/>
<name>M1YPZ1_9FIRM</name>
<gene>
    <name evidence="2" type="ORF">CUESP1_2594</name>
</gene>
<dbReference type="NCBIfam" id="TIGR03936">
    <property type="entry name" value="sam_1_link_chp"/>
    <property type="match status" value="1"/>
</dbReference>
<evidence type="ECO:0000313" key="2">
    <source>
        <dbReference type="EMBL" id="SHD77937.1"/>
    </source>
</evidence>
<sequence>MIIRVKFTKKNYLKYISHLDLMRLFQRAFRRGHIPIKYSGGFNPQPKFSIANPLALGIESIEEYMDIDLYKKISTKDFIEIMNKELPDGIRILEAKYTEDKRSISSLISWSYYEIKFTAKKLNNKDEFQDLIGEWLKEDKIIIKKIRRKGNKITERDQDIKSFIGNIVIKDFSSKEDANTESVVRIDCLLKAGDKGNLKPTDFLDAMEKYLDVGIDFDTVEIKRLELFAEEKGRILSPM</sequence>
<accession>M1YPZ1</accession>
<evidence type="ECO:0000259" key="1">
    <source>
        <dbReference type="Pfam" id="PF10105"/>
    </source>
</evidence>
<protein>
    <recommendedName>
        <fullName evidence="1">DUF2344 domain-containing protein</fullName>
    </recommendedName>
</protein>
<dbReference type="InterPro" id="IPR018768">
    <property type="entry name" value="DUF2344"/>
</dbReference>
<feature type="domain" description="DUF2344" evidence="1">
    <location>
        <begin position="3"/>
        <end position="200"/>
    </location>
</feature>
<evidence type="ECO:0000313" key="3">
    <source>
        <dbReference type="Proteomes" id="UP000245423"/>
    </source>
</evidence>
<reference evidence="2 3" key="1">
    <citation type="submission" date="2016-11" db="EMBL/GenBank/DDBJ databases">
        <authorList>
            <person name="Manzoor S."/>
        </authorList>
    </citation>
    <scope>NUCLEOTIDE SEQUENCE [LARGE SCALE GENOMIC DNA]</scope>
    <source>
        <strain evidence="2">Clostridium ultunense strain Esp</strain>
    </source>
</reference>
<keyword evidence="3" id="KW-1185">Reference proteome</keyword>
<dbReference type="RefSeq" id="WP_005582127.1">
    <property type="nucleotide sequence ID" value="NZ_LT669839.1"/>
</dbReference>